<feature type="domain" description="Aminoacyl-tRNA synthetase class Ia" evidence="12">
    <location>
        <begin position="561"/>
        <end position="599"/>
    </location>
</feature>
<dbReference type="InterPro" id="IPR009008">
    <property type="entry name" value="Val/Leu/Ile-tRNA-synth_edit"/>
</dbReference>
<dbReference type="InterPro" id="IPR019499">
    <property type="entry name" value="Val-tRNA_synth_tRNA-bd"/>
</dbReference>
<dbReference type="RefSeq" id="WP_013943814.1">
    <property type="nucleotide sequence ID" value="NC_015713.1"/>
</dbReference>
<dbReference type="STRING" id="331113.SNE_A14710"/>
<evidence type="ECO:0000256" key="10">
    <source>
        <dbReference type="ARBA" id="ARBA00047552"/>
    </source>
</evidence>
<name>F8L933_SIMNZ</name>
<evidence type="ECO:0000256" key="2">
    <source>
        <dbReference type="ARBA" id="ARBA00011245"/>
    </source>
</evidence>
<dbReference type="GO" id="GO:0005829">
    <property type="term" value="C:cytosol"/>
    <property type="evidence" value="ECO:0007669"/>
    <property type="project" value="TreeGrafter"/>
</dbReference>
<dbReference type="InterPro" id="IPR033705">
    <property type="entry name" value="Anticodon_Ia_Val"/>
</dbReference>
<gene>
    <name evidence="11 15" type="primary">valS</name>
    <name evidence="15" type="ordered locus">SNE_A14710</name>
</gene>
<dbReference type="PRINTS" id="PR00986">
    <property type="entry name" value="TRNASYNTHVAL"/>
</dbReference>
<evidence type="ECO:0000259" key="12">
    <source>
        <dbReference type="Pfam" id="PF00133"/>
    </source>
</evidence>
<dbReference type="InterPro" id="IPR002303">
    <property type="entry name" value="Valyl-tRNA_ligase"/>
</dbReference>
<feature type="domain" description="Valyl-tRNA synthetase tRNA-binding arm" evidence="14">
    <location>
        <begin position="871"/>
        <end position="932"/>
    </location>
</feature>
<evidence type="ECO:0000256" key="4">
    <source>
        <dbReference type="ARBA" id="ARBA00022598"/>
    </source>
</evidence>
<comment type="catalytic activity">
    <reaction evidence="10 11">
        <text>tRNA(Val) + L-valine + ATP = L-valyl-tRNA(Val) + AMP + diphosphate</text>
        <dbReference type="Rhea" id="RHEA:10704"/>
        <dbReference type="Rhea" id="RHEA-COMP:9672"/>
        <dbReference type="Rhea" id="RHEA-COMP:9708"/>
        <dbReference type="ChEBI" id="CHEBI:30616"/>
        <dbReference type="ChEBI" id="CHEBI:33019"/>
        <dbReference type="ChEBI" id="CHEBI:57762"/>
        <dbReference type="ChEBI" id="CHEBI:78442"/>
        <dbReference type="ChEBI" id="CHEBI:78537"/>
        <dbReference type="ChEBI" id="CHEBI:456215"/>
        <dbReference type="EC" id="6.1.1.9"/>
    </reaction>
</comment>
<evidence type="ECO:0000256" key="9">
    <source>
        <dbReference type="ARBA" id="ARBA00023146"/>
    </source>
</evidence>
<dbReference type="FunFam" id="3.40.50.620:FF:000032">
    <property type="entry name" value="Valine--tRNA ligase"/>
    <property type="match status" value="1"/>
</dbReference>
<evidence type="ECO:0000256" key="7">
    <source>
        <dbReference type="ARBA" id="ARBA00022917"/>
    </source>
</evidence>
<dbReference type="SUPFAM" id="SSF52374">
    <property type="entry name" value="Nucleotidylyl transferase"/>
    <property type="match status" value="1"/>
</dbReference>
<feature type="coiled-coil region" evidence="11">
    <location>
        <begin position="868"/>
        <end position="930"/>
    </location>
</feature>
<proteinExistence type="inferred from homology"/>
<dbReference type="PANTHER" id="PTHR11946">
    <property type="entry name" value="VALYL-TRNA SYNTHETASES"/>
    <property type="match status" value="1"/>
</dbReference>
<dbReference type="OrthoDB" id="9810365at2"/>
<keyword evidence="8 11" id="KW-0175">Coiled coil</keyword>
<comment type="similarity">
    <text evidence="11">Belongs to the class-I aminoacyl-tRNA synthetase family. ValS type 1 subfamily.</text>
</comment>
<dbReference type="EC" id="6.1.1.9" evidence="11"/>
<comment type="function">
    <text evidence="11">Catalyzes the attachment of valine to tRNA(Val). As ValRS can inadvertently accommodate and process structurally similar amino acids such as threonine, to avoid such errors, it has a 'posttransfer' editing activity that hydrolyzes mischarged Thr-tRNA(Val) in a tRNA-dependent manner.</text>
</comment>
<dbReference type="InterPro" id="IPR014729">
    <property type="entry name" value="Rossmann-like_a/b/a_fold"/>
</dbReference>
<keyword evidence="16" id="KW-1185">Reference proteome</keyword>
<reference evidence="15 16" key="1">
    <citation type="journal article" date="2011" name="Mol. Biol. Evol.">
        <title>Unity in variety--the pan-genome of the Chlamydiae.</title>
        <authorList>
            <person name="Collingro A."/>
            <person name="Tischler P."/>
            <person name="Weinmaier T."/>
            <person name="Penz T."/>
            <person name="Heinz E."/>
            <person name="Brunham R.C."/>
            <person name="Read T.D."/>
            <person name="Bavoil P.M."/>
            <person name="Sachse K."/>
            <person name="Kahane S."/>
            <person name="Friedman M.G."/>
            <person name="Rattei T."/>
            <person name="Myers G.S."/>
            <person name="Horn M."/>
        </authorList>
    </citation>
    <scope>NUCLEOTIDE SEQUENCE [LARGE SCALE GENOMIC DNA]</scope>
    <source>
        <strain evidence="16">ATCC VR-1471 / Z</strain>
    </source>
</reference>
<dbReference type="Pfam" id="PF00133">
    <property type="entry name" value="tRNA-synt_1"/>
    <property type="match status" value="2"/>
</dbReference>
<evidence type="ECO:0000256" key="6">
    <source>
        <dbReference type="ARBA" id="ARBA00022840"/>
    </source>
</evidence>
<dbReference type="CDD" id="cd07962">
    <property type="entry name" value="Anticodon_Ia_Val"/>
    <property type="match status" value="1"/>
</dbReference>
<keyword evidence="5 11" id="KW-0547">Nucleotide-binding</keyword>
<dbReference type="Pfam" id="PF10458">
    <property type="entry name" value="Val_tRNA-synt_C"/>
    <property type="match status" value="1"/>
</dbReference>
<dbReference type="GO" id="GO:0004832">
    <property type="term" value="F:valine-tRNA ligase activity"/>
    <property type="evidence" value="ECO:0007669"/>
    <property type="project" value="UniProtKB-UniRule"/>
</dbReference>
<dbReference type="Gene3D" id="3.40.50.620">
    <property type="entry name" value="HUPs"/>
    <property type="match status" value="2"/>
</dbReference>
<keyword evidence="6 11" id="KW-0067">ATP-binding</keyword>
<dbReference type="NCBIfam" id="TIGR00422">
    <property type="entry name" value="valS"/>
    <property type="match status" value="1"/>
</dbReference>
<accession>F8L933</accession>
<protein>
    <recommendedName>
        <fullName evidence="11">Valine--tRNA ligase</fullName>
        <ecNumber evidence="11">6.1.1.9</ecNumber>
    </recommendedName>
    <alternativeName>
        <fullName evidence="11">Valyl-tRNA synthetase</fullName>
        <shortName evidence="11">ValRS</shortName>
    </alternativeName>
</protein>
<dbReference type="SUPFAM" id="SSF46589">
    <property type="entry name" value="tRNA-binding arm"/>
    <property type="match status" value="1"/>
</dbReference>
<dbReference type="FunFam" id="3.40.50.620:FF:000098">
    <property type="entry name" value="Valine--tRNA ligase"/>
    <property type="match status" value="1"/>
</dbReference>
<feature type="domain" description="Methionyl/Valyl/Leucyl/Isoleucyl-tRNA synthetase anticodon-binding" evidence="13">
    <location>
        <begin position="648"/>
        <end position="815"/>
    </location>
</feature>
<dbReference type="HAMAP" id="MF_02004">
    <property type="entry name" value="Val_tRNA_synth_type1"/>
    <property type="match status" value="1"/>
</dbReference>
<dbReference type="eggNOG" id="COG0525">
    <property type="taxonomic scope" value="Bacteria"/>
</dbReference>
<dbReference type="NCBIfam" id="NF004349">
    <property type="entry name" value="PRK05729.1"/>
    <property type="match status" value="1"/>
</dbReference>
<dbReference type="GO" id="GO:0006438">
    <property type="term" value="P:valyl-tRNA aminoacylation"/>
    <property type="evidence" value="ECO:0007669"/>
    <property type="project" value="UniProtKB-UniRule"/>
</dbReference>
<feature type="short sequence motif" description="'HIGH' region" evidence="11">
    <location>
        <begin position="46"/>
        <end position="56"/>
    </location>
</feature>
<keyword evidence="9 11" id="KW-0030">Aminoacyl-tRNA synthetase</keyword>
<dbReference type="InterPro" id="IPR009080">
    <property type="entry name" value="tRNAsynth_Ia_anticodon-bd"/>
</dbReference>
<dbReference type="InterPro" id="IPR002300">
    <property type="entry name" value="aa-tRNA-synth_Ia"/>
</dbReference>
<dbReference type="SUPFAM" id="SSF47323">
    <property type="entry name" value="Anticodon-binding domain of a subclass of class I aminoacyl-tRNA synthetases"/>
    <property type="match status" value="1"/>
</dbReference>
<dbReference type="Proteomes" id="UP000000496">
    <property type="component" value="Chromosome gsn.131"/>
</dbReference>
<dbReference type="GO" id="GO:0005524">
    <property type="term" value="F:ATP binding"/>
    <property type="evidence" value="ECO:0007669"/>
    <property type="project" value="UniProtKB-UniRule"/>
</dbReference>
<feature type="domain" description="Aminoacyl-tRNA synthetase class Ia" evidence="12">
    <location>
        <begin position="17"/>
        <end position="522"/>
    </location>
</feature>
<feature type="short sequence motif" description="'KMSKS' region" evidence="11">
    <location>
        <begin position="562"/>
        <end position="566"/>
    </location>
</feature>
<evidence type="ECO:0000256" key="5">
    <source>
        <dbReference type="ARBA" id="ARBA00022741"/>
    </source>
</evidence>
<comment type="domain">
    <text evidence="11">ValRS has two distinct active sites: one for aminoacylation and one for editing. The misactivated threonine is translocated from the active site to the editing site.</text>
</comment>
<dbReference type="HOGENOM" id="CLU_001493_0_2_0"/>
<evidence type="ECO:0000256" key="1">
    <source>
        <dbReference type="ARBA" id="ARBA00004496"/>
    </source>
</evidence>
<dbReference type="Gene3D" id="3.90.740.10">
    <property type="entry name" value="Valyl/Leucyl/Isoleucyl-tRNA synthetase, editing domain"/>
    <property type="match status" value="2"/>
</dbReference>
<evidence type="ECO:0000256" key="8">
    <source>
        <dbReference type="ARBA" id="ARBA00023054"/>
    </source>
</evidence>
<dbReference type="PROSITE" id="PS00178">
    <property type="entry name" value="AA_TRNA_LIGASE_I"/>
    <property type="match status" value="1"/>
</dbReference>
<dbReference type="InterPro" id="IPR037118">
    <property type="entry name" value="Val-tRNA_synth_C_sf"/>
</dbReference>
<organism evidence="15 16">
    <name type="scientific">Simkania negevensis (strain ATCC VR-1471 / DSM 27360 / Z)</name>
    <dbReference type="NCBI Taxonomy" id="331113"/>
    <lineage>
        <taxon>Bacteria</taxon>
        <taxon>Pseudomonadati</taxon>
        <taxon>Chlamydiota</taxon>
        <taxon>Chlamydiia</taxon>
        <taxon>Parachlamydiales</taxon>
        <taxon>Simkaniaceae</taxon>
        <taxon>Simkania</taxon>
    </lineage>
</organism>
<evidence type="ECO:0000313" key="16">
    <source>
        <dbReference type="Proteomes" id="UP000000496"/>
    </source>
</evidence>
<dbReference type="GO" id="GO:0002161">
    <property type="term" value="F:aminoacyl-tRNA deacylase activity"/>
    <property type="evidence" value="ECO:0007669"/>
    <property type="project" value="InterPro"/>
</dbReference>
<keyword evidence="4 11" id="KW-0436">Ligase</keyword>
<dbReference type="CDD" id="cd00817">
    <property type="entry name" value="ValRS_core"/>
    <property type="match status" value="1"/>
</dbReference>
<evidence type="ECO:0000256" key="11">
    <source>
        <dbReference type="HAMAP-Rule" id="MF_02004"/>
    </source>
</evidence>
<sequence length="932" mass="108159">MNEDLPKHYNPDIVEEKWYYFWERKGLFHADPLSDKEPYCIVLPPPNVTGILHMGHALVDSLQDVMIRYKRMCGFETLWVPGTDHAGISTQTVVERYLIATEGKRRKDYSREEFLKHVWKWKEENESRIVDQLKKLGCSCDWMRHRFTMDKELNEAVRTLFKKMYDEGLIYQGDYLVNWDPVTQTALADDEVEYEERETHLWHLKYPLEDGSGHLIVATTRPETMLGDVAVAVSPEDARYKKWIGKHLILPLVGRKIPVLADPFVDPEFGTGVVKITPAHDPNDYEMGLRHGLEMINILNPDGTLNENGLEFEGLSTEEARSLVVARLKEINALEKIDPYTHRVGVSYRSKAVIEPYLSKQWFVKMTAFKEDLIDAVRSGKVKIIPKNWEQTYFHWIENLRDWCISRQLWWGHRIPVWFHKEDTSRMICHAGDDLPPEVKAAPNEWEQDEDVLDTWFSSALWPFSTLGWPHQTNELKKFYPNSTLITGHDILFFWVARMIMMGKYVMGEVPFAETNLQGLIFGKSYWRKAKDGGIAYVSPDEKKAFDLGEVPPKDVSSKWEKMSKSKGNVIDPIEIINTYGADAMRMALGASATQSMQIDLDRRRFEEFKNFTNKMWNGSRFVLMNLSDLTPETFAEGLDFSKLYLEDQWIFSRLNTVIEEMHSHLEGYYFDRAAMRCYSFFWDEFCAYYVEMSKPTLFGKRGEKTTKQKILVIVLLASLRLMHPFAPFITEEIFHLLKEHFAHIQPSSSDPYTQEAIDALLSPACIVSAYPKVLRKEDIRKEIEEKFQFLNEIVYAIRNIRAEMGLPPSTTTDLVVEGCGKEFDLLQENMGIITSLVRIESIKTQAPEGFHSSAQVGSLKLIIPLPQELIEKELKRLEKEKEKCIAQIDLTKKQLSNPNFVERAPKELVEKTEQQLKDLEKLLQDIEKKLS</sequence>
<evidence type="ECO:0000256" key="3">
    <source>
        <dbReference type="ARBA" id="ARBA00022490"/>
    </source>
</evidence>
<dbReference type="InterPro" id="IPR010978">
    <property type="entry name" value="tRNA-bd_arm"/>
</dbReference>
<evidence type="ECO:0000259" key="14">
    <source>
        <dbReference type="Pfam" id="PF10458"/>
    </source>
</evidence>
<keyword evidence="7 11" id="KW-0648">Protein biosynthesis</keyword>
<dbReference type="PANTHER" id="PTHR11946:SF93">
    <property type="entry name" value="VALINE--TRNA LIGASE, CHLOROPLASTIC_MITOCHONDRIAL 2"/>
    <property type="match status" value="1"/>
</dbReference>
<dbReference type="InterPro" id="IPR013155">
    <property type="entry name" value="M/V/L/I-tRNA-synth_anticd-bd"/>
</dbReference>
<evidence type="ECO:0000259" key="13">
    <source>
        <dbReference type="Pfam" id="PF08264"/>
    </source>
</evidence>
<dbReference type="AlphaFoldDB" id="F8L933"/>
<feature type="binding site" evidence="11">
    <location>
        <position position="565"/>
    </location>
    <ligand>
        <name>ATP</name>
        <dbReference type="ChEBI" id="CHEBI:30616"/>
    </ligand>
</feature>
<dbReference type="InterPro" id="IPR001412">
    <property type="entry name" value="aa-tRNA-synth_I_CS"/>
</dbReference>
<dbReference type="SUPFAM" id="SSF50677">
    <property type="entry name" value="ValRS/IleRS/LeuRS editing domain"/>
    <property type="match status" value="1"/>
</dbReference>
<dbReference type="EMBL" id="FR872582">
    <property type="protein sequence ID" value="CCB89348.1"/>
    <property type="molecule type" value="Genomic_DNA"/>
</dbReference>
<keyword evidence="3 11" id="KW-0963">Cytoplasm</keyword>
<dbReference type="Gene3D" id="1.10.730.10">
    <property type="entry name" value="Isoleucyl-tRNA Synthetase, Domain 1"/>
    <property type="match status" value="1"/>
</dbReference>
<comment type="subunit">
    <text evidence="2 11">Monomer.</text>
</comment>
<comment type="subcellular location">
    <subcellularLocation>
        <location evidence="1 11">Cytoplasm</location>
    </subcellularLocation>
</comment>
<dbReference type="Pfam" id="PF08264">
    <property type="entry name" value="Anticodon_1"/>
    <property type="match status" value="1"/>
</dbReference>
<evidence type="ECO:0000313" key="15">
    <source>
        <dbReference type="EMBL" id="CCB89348.1"/>
    </source>
</evidence>
<dbReference type="KEGG" id="sng:SNE_A14710"/>
<comment type="domain">
    <text evidence="11">The C-terminal coiled-coil domain is crucial for aminoacylation activity.</text>
</comment>
<dbReference type="Gene3D" id="1.10.287.380">
    <property type="entry name" value="Valyl-tRNA synthetase, C-terminal domain"/>
    <property type="match status" value="1"/>
</dbReference>